<feature type="region of interest" description="Disordered" evidence="11">
    <location>
        <begin position="201"/>
        <end position="237"/>
    </location>
</feature>
<evidence type="ECO:0000256" key="2">
    <source>
        <dbReference type="ARBA" id="ARBA00022741"/>
    </source>
</evidence>
<dbReference type="PROSITE" id="PS00107">
    <property type="entry name" value="PROTEIN_KINASE_ATP"/>
    <property type="match status" value="1"/>
</dbReference>
<keyword evidence="4 10" id="KW-0067">ATP-binding</keyword>
<dbReference type="SMART" id="SM00220">
    <property type="entry name" value="S_TKc"/>
    <property type="match status" value="1"/>
</dbReference>
<accession>A0A6A6TDR2</accession>
<feature type="region of interest" description="Disordered" evidence="11">
    <location>
        <begin position="73"/>
        <end position="104"/>
    </location>
</feature>
<evidence type="ECO:0000313" key="14">
    <source>
        <dbReference type="Proteomes" id="UP000799324"/>
    </source>
</evidence>
<evidence type="ECO:0000256" key="10">
    <source>
        <dbReference type="PROSITE-ProRule" id="PRU10141"/>
    </source>
</evidence>
<evidence type="ECO:0000256" key="9">
    <source>
        <dbReference type="ARBA" id="ARBA00051693"/>
    </source>
</evidence>
<feature type="compositionally biased region" description="Basic and acidic residues" evidence="11">
    <location>
        <begin position="201"/>
        <end position="224"/>
    </location>
</feature>
<dbReference type="PROSITE" id="PS00108">
    <property type="entry name" value="PROTEIN_KINASE_ST"/>
    <property type="match status" value="1"/>
</dbReference>
<organism evidence="13 14">
    <name type="scientific">Lophiostoma macrostomum CBS 122681</name>
    <dbReference type="NCBI Taxonomy" id="1314788"/>
    <lineage>
        <taxon>Eukaryota</taxon>
        <taxon>Fungi</taxon>
        <taxon>Dikarya</taxon>
        <taxon>Ascomycota</taxon>
        <taxon>Pezizomycotina</taxon>
        <taxon>Dothideomycetes</taxon>
        <taxon>Pleosporomycetidae</taxon>
        <taxon>Pleosporales</taxon>
        <taxon>Lophiostomataceae</taxon>
        <taxon>Lophiostoma</taxon>
    </lineage>
</organism>
<dbReference type="AlphaFoldDB" id="A0A6A6TDR2"/>
<keyword evidence="14" id="KW-1185">Reference proteome</keyword>
<proteinExistence type="inferred from homology"/>
<evidence type="ECO:0000256" key="1">
    <source>
        <dbReference type="ARBA" id="ARBA00022679"/>
    </source>
</evidence>
<evidence type="ECO:0000256" key="7">
    <source>
        <dbReference type="ARBA" id="ARBA00049014"/>
    </source>
</evidence>
<dbReference type="InterPro" id="IPR008271">
    <property type="entry name" value="Ser/Thr_kinase_AS"/>
</dbReference>
<evidence type="ECO:0000256" key="8">
    <source>
        <dbReference type="ARBA" id="ARBA00049299"/>
    </source>
</evidence>
<keyword evidence="1" id="KW-0808">Transferase</keyword>
<dbReference type="Proteomes" id="UP000799324">
    <property type="component" value="Unassembled WGS sequence"/>
</dbReference>
<dbReference type="PANTHER" id="PTHR48013:SF9">
    <property type="entry name" value="DUAL SPECIFICITY MITOGEN-ACTIVATED PROTEIN KINASE KINASE 5"/>
    <property type="match status" value="1"/>
</dbReference>
<dbReference type="PANTHER" id="PTHR48013">
    <property type="entry name" value="DUAL SPECIFICITY MITOGEN-ACTIVATED PROTEIN KINASE KINASE 5-RELATED"/>
    <property type="match status" value="1"/>
</dbReference>
<evidence type="ECO:0000256" key="6">
    <source>
        <dbReference type="ARBA" id="ARBA00038999"/>
    </source>
</evidence>
<feature type="region of interest" description="Disordered" evidence="11">
    <location>
        <begin position="135"/>
        <end position="185"/>
    </location>
</feature>
<dbReference type="PROSITE" id="PS50011">
    <property type="entry name" value="PROTEIN_KINASE_DOM"/>
    <property type="match status" value="1"/>
</dbReference>
<keyword evidence="2 10" id="KW-0547">Nucleotide-binding</keyword>
<comment type="similarity">
    <text evidence="5">Belongs to the protein kinase superfamily. STE Ser/Thr protein kinase family. MAP kinase kinase subfamily.</text>
</comment>
<evidence type="ECO:0000259" key="12">
    <source>
        <dbReference type="PROSITE" id="PS50011"/>
    </source>
</evidence>
<dbReference type="OrthoDB" id="4062651at2759"/>
<evidence type="ECO:0000256" key="5">
    <source>
        <dbReference type="ARBA" id="ARBA00038035"/>
    </source>
</evidence>
<gene>
    <name evidence="13" type="ORF">K491DRAFT_690517</name>
</gene>
<comment type="catalytic activity">
    <reaction evidence="7">
        <text>L-seryl-[protein] + ATP = O-phospho-L-seryl-[protein] + ADP + H(+)</text>
        <dbReference type="Rhea" id="RHEA:17989"/>
        <dbReference type="Rhea" id="RHEA-COMP:9863"/>
        <dbReference type="Rhea" id="RHEA-COMP:11604"/>
        <dbReference type="ChEBI" id="CHEBI:15378"/>
        <dbReference type="ChEBI" id="CHEBI:29999"/>
        <dbReference type="ChEBI" id="CHEBI:30616"/>
        <dbReference type="ChEBI" id="CHEBI:83421"/>
        <dbReference type="ChEBI" id="CHEBI:456216"/>
        <dbReference type="EC" id="2.7.12.2"/>
    </reaction>
</comment>
<dbReference type="InterPro" id="IPR011009">
    <property type="entry name" value="Kinase-like_dom_sf"/>
</dbReference>
<evidence type="ECO:0000256" key="11">
    <source>
        <dbReference type="SAM" id="MobiDB-lite"/>
    </source>
</evidence>
<dbReference type="SUPFAM" id="SSF56112">
    <property type="entry name" value="Protein kinase-like (PK-like)"/>
    <property type="match status" value="1"/>
</dbReference>
<dbReference type="Pfam" id="PF00069">
    <property type="entry name" value="Pkinase"/>
    <property type="match status" value="1"/>
</dbReference>
<feature type="compositionally biased region" description="Basic and acidic residues" evidence="11">
    <location>
        <begin position="141"/>
        <end position="185"/>
    </location>
</feature>
<name>A0A6A6TDR2_9PLEO</name>
<dbReference type="InterPro" id="IPR000719">
    <property type="entry name" value="Prot_kinase_dom"/>
</dbReference>
<evidence type="ECO:0000256" key="3">
    <source>
        <dbReference type="ARBA" id="ARBA00022777"/>
    </source>
</evidence>
<dbReference type="GO" id="GO:0005524">
    <property type="term" value="F:ATP binding"/>
    <property type="evidence" value="ECO:0007669"/>
    <property type="project" value="UniProtKB-UniRule"/>
</dbReference>
<comment type="catalytic activity">
    <reaction evidence="8">
        <text>L-threonyl-[protein] + ATP = O-phospho-L-threonyl-[protein] + ADP + H(+)</text>
        <dbReference type="Rhea" id="RHEA:46608"/>
        <dbReference type="Rhea" id="RHEA-COMP:11060"/>
        <dbReference type="Rhea" id="RHEA-COMP:11605"/>
        <dbReference type="ChEBI" id="CHEBI:15378"/>
        <dbReference type="ChEBI" id="CHEBI:30013"/>
        <dbReference type="ChEBI" id="CHEBI:30616"/>
        <dbReference type="ChEBI" id="CHEBI:61977"/>
        <dbReference type="ChEBI" id="CHEBI:456216"/>
        <dbReference type="EC" id="2.7.12.2"/>
    </reaction>
</comment>
<sequence>MASQNSYFVPGFGISRAVIQNEIRYYCGPDSIVRPYTYQNRDGYRVTTTGPPLTKAQVEDLKISSSEYEEKQRLSRSREANAFVNQPIHIGDRTESGTVSNGNERTAQDAALDEGFVFVEKRRVDIDALADEIAASPHTAHGRDMRHSNTEQHKGANGRERLHVSRKPTKIDDDQESRYSRKIQESNKIQDLMIQRLEHEAARRQQKEAGKQRKAEEERRRSVELKPQAPSSPWLSRDSTMTWTTSVVSIHEGAHLELESKDVLPYELIRNLGHGASASVEMVKDVTTGSVFARKIFRNVYSRNLNTVKRQFQNELHVMRRLASHHHIVRVFATYVAQRELALILSPVADGGDLAAFLQEFRDAGFSSPTFRKDCLVLQRAIGCLASGLAFMHKQTVRHKDIKPQNILIHGGNVIYTDFGISLDFAQQDSTTIGHPQSFTKRYCAPEVADFGSRNSRSDVFSLGCVYVEILAALHPPSVPEDLLEGPFHENLHKLQTSNWHPAEAPYTVTVIGGQYPSARLAMYIQASGVSVTKCEGPFEGTTFFKINFKSKGEAVKAITTLSRPGHIQHAYSDPSSNYIPSERSDPDVELFLPGVIRRMLNEKREERPSAQGVVELLFSQSVFYPQTKFFCERCQYLQEEYQLGMIP</sequence>
<reference evidence="13" key="1">
    <citation type="journal article" date="2020" name="Stud. Mycol.">
        <title>101 Dothideomycetes genomes: a test case for predicting lifestyles and emergence of pathogens.</title>
        <authorList>
            <person name="Haridas S."/>
            <person name="Albert R."/>
            <person name="Binder M."/>
            <person name="Bloem J."/>
            <person name="Labutti K."/>
            <person name="Salamov A."/>
            <person name="Andreopoulos B."/>
            <person name="Baker S."/>
            <person name="Barry K."/>
            <person name="Bills G."/>
            <person name="Bluhm B."/>
            <person name="Cannon C."/>
            <person name="Castanera R."/>
            <person name="Culley D."/>
            <person name="Daum C."/>
            <person name="Ezra D."/>
            <person name="Gonzalez J."/>
            <person name="Henrissat B."/>
            <person name="Kuo A."/>
            <person name="Liang C."/>
            <person name="Lipzen A."/>
            <person name="Lutzoni F."/>
            <person name="Magnuson J."/>
            <person name="Mondo S."/>
            <person name="Nolan M."/>
            <person name="Ohm R."/>
            <person name="Pangilinan J."/>
            <person name="Park H.-J."/>
            <person name="Ramirez L."/>
            <person name="Alfaro M."/>
            <person name="Sun H."/>
            <person name="Tritt A."/>
            <person name="Yoshinaga Y."/>
            <person name="Zwiers L.-H."/>
            <person name="Turgeon B."/>
            <person name="Goodwin S."/>
            <person name="Spatafora J."/>
            <person name="Crous P."/>
            <person name="Grigoriev I."/>
        </authorList>
    </citation>
    <scope>NUCLEOTIDE SEQUENCE</scope>
    <source>
        <strain evidence="13">CBS 122681</strain>
    </source>
</reference>
<dbReference type="InterPro" id="IPR017441">
    <property type="entry name" value="Protein_kinase_ATP_BS"/>
</dbReference>
<evidence type="ECO:0000256" key="4">
    <source>
        <dbReference type="ARBA" id="ARBA00022840"/>
    </source>
</evidence>
<dbReference type="EMBL" id="MU004319">
    <property type="protein sequence ID" value="KAF2657970.1"/>
    <property type="molecule type" value="Genomic_DNA"/>
</dbReference>
<evidence type="ECO:0000313" key="13">
    <source>
        <dbReference type="EMBL" id="KAF2657970.1"/>
    </source>
</evidence>
<dbReference type="EC" id="2.7.12.2" evidence="6"/>
<dbReference type="CDD" id="cd00180">
    <property type="entry name" value="PKc"/>
    <property type="match status" value="1"/>
</dbReference>
<feature type="domain" description="Protein kinase" evidence="12">
    <location>
        <begin position="266"/>
        <end position="624"/>
    </location>
</feature>
<dbReference type="Gene3D" id="1.10.510.10">
    <property type="entry name" value="Transferase(Phosphotransferase) domain 1"/>
    <property type="match status" value="1"/>
</dbReference>
<comment type="catalytic activity">
    <reaction evidence="9">
        <text>L-tyrosyl-[protein] + ATP = O-phospho-L-tyrosyl-[protein] + ADP + H(+)</text>
        <dbReference type="Rhea" id="RHEA:10596"/>
        <dbReference type="Rhea" id="RHEA-COMP:10136"/>
        <dbReference type="Rhea" id="RHEA-COMP:20101"/>
        <dbReference type="ChEBI" id="CHEBI:15378"/>
        <dbReference type="ChEBI" id="CHEBI:30616"/>
        <dbReference type="ChEBI" id="CHEBI:46858"/>
        <dbReference type="ChEBI" id="CHEBI:61978"/>
        <dbReference type="ChEBI" id="CHEBI:456216"/>
        <dbReference type="EC" id="2.7.12.2"/>
    </reaction>
</comment>
<dbReference type="GO" id="GO:0004708">
    <property type="term" value="F:MAP kinase kinase activity"/>
    <property type="evidence" value="ECO:0007669"/>
    <property type="project" value="UniProtKB-EC"/>
</dbReference>
<feature type="binding site" evidence="10">
    <location>
        <position position="295"/>
    </location>
    <ligand>
        <name>ATP</name>
        <dbReference type="ChEBI" id="CHEBI:30616"/>
    </ligand>
</feature>
<keyword evidence="3 13" id="KW-0418">Kinase</keyword>
<protein>
    <recommendedName>
        <fullName evidence="6">mitogen-activated protein kinase kinase</fullName>
        <ecNumber evidence="6">2.7.12.2</ecNumber>
    </recommendedName>
</protein>